<proteinExistence type="predicted"/>
<dbReference type="SUPFAM" id="SSF55874">
    <property type="entry name" value="ATPase domain of HSP90 chaperone/DNA topoisomerase II/histidine kinase"/>
    <property type="match status" value="1"/>
</dbReference>
<keyword evidence="14" id="KW-0547">Nucleotide-binding</keyword>
<dbReference type="PANTHER" id="PTHR45339:SF5">
    <property type="entry name" value="HISTIDINE KINASE"/>
    <property type="match status" value="1"/>
</dbReference>
<evidence type="ECO:0000256" key="1">
    <source>
        <dbReference type="ARBA" id="ARBA00000085"/>
    </source>
</evidence>
<dbReference type="CDD" id="cd17546">
    <property type="entry name" value="REC_hyHK_CKI1_RcsC-like"/>
    <property type="match status" value="1"/>
</dbReference>
<dbReference type="InterPro" id="IPR006189">
    <property type="entry name" value="CHASE_dom"/>
</dbReference>
<dbReference type="SUPFAM" id="SSF52172">
    <property type="entry name" value="CheY-like"/>
    <property type="match status" value="2"/>
</dbReference>
<dbReference type="GO" id="GO:0005524">
    <property type="term" value="F:ATP binding"/>
    <property type="evidence" value="ECO:0007669"/>
    <property type="project" value="UniProtKB-KW"/>
</dbReference>
<dbReference type="Pfam" id="PF00072">
    <property type="entry name" value="Response_reg"/>
    <property type="match status" value="1"/>
</dbReference>
<evidence type="ECO:0000256" key="4">
    <source>
        <dbReference type="ARBA" id="ARBA00022475"/>
    </source>
</evidence>
<dbReference type="Pfam" id="PF00512">
    <property type="entry name" value="HisKA"/>
    <property type="match status" value="1"/>
</dbReference>
<dbReference type="Pfam" id="PF05231">
    <property type="entry name" value="MASE1"/>
    <property type="match status" value="1"/>
</dbReference>
<dbReference type="Gene3D" id="1.10.287.130">
    <property type="match status" value="1"/>
</dbReference>
<dbReference type="RefSeq" id="WP_269126355.1">
    <property type="nucleotide sequence ID" value="NZ_JAPUBN010000018.1"/>
</dbReference>
<evidence type="ECO:0000259" key="11">
    <source>
        <dbReference type="PROSITE" id="PS50109"/>
    </source>
</evidence>
<keyword evidence="14" id="KW-0067">ATP-binding</keyword>
<keyword evidence="8 10" id="KW-0472">Membrane</keyword>
<accession>A0ABT4JW49</accession>
<evidence type="ECO:0000259" key="12">
    <source>
        <dbReference type="PROSITE" id="PS50110"/>
    </source>
</evidence>
<dbReference type="CDD" id="cd00082">
    <property type="entry name" value="HisKA"/>
    <property type="match status" value="1"/>
</dbReference>
<protein>
    <recommendedName>
        <fullName evidence="3">histidine kinase</fullName>
        <ecNumber evidence="3">2.7.13.3</ecNumber>
    </recommendedName>
</protein>
<keyword evidence="6 10" id="KW-0812">Transmembrane</keyword>
<dbReference type="InterPro" id="IPR003661">
    <property type="entry name" value="HisK_dim/P_dom"/>
</dbReference>
<dbReference type="InterPro" id="IPR036890">
    <property type="entry name" value="HATPase_C_sf"/>
</dbReference>
<feature type="modified residue" description="4-aspartylphosphate" evidence="9">
    <location>
        <position position="1001"/>
    </location>
</feature>
<dbReference type="Pfam" id="PF03924">
    <property type="entry name" value="CHASE"/>
    <property type="match status" value="1"/>
</dbReference>
<dbReference type="EC" id="2.7.13.3" evidence="3"/>
<comment type="subcellular location">
    <subcellularLocation>
        <location evidence="2">Cell membrane</location>
        <topology evidence="2">Multi-pass membrane protein</topology>
    </subcellularLocation>
</comment>
<dbReference type="SMART" id="SM00388">
    <property type="entry name" value="HisKA"/>
    <property type="match status" value="1"/>
</dbReference>
<keyword evidence="4" id="KW-1003">Cell membrane</keyword>
<feature type="domain" description="CHASE" evidence="13">
    <location>
        <begin position="316"/>
        <end position="418"/>
    </location>
</feature>
<dbReference type="Proteomes" id="UP001149719">
    <property type="component" value="Unassembled WGS sequence"/>
</dbReference>
<dbReference type="InterPro" id="IPR004358">
    <property type="entry name" value="Sig_transdc_His_kin-like_C"/>
</dbReference>
<feature type="transmembrane region" description="Helical" evidence="10">
    <location>
        <begin position="80"/>
        <end position="103"/>
    </location>
</feature>
<dbReference type="SUPFAM" id="SSF47384">
    <property type="entry name" value="Homodimeric domain of signal transducing histidine kinase"/>
    <property type="match status" value="1"/>
</dbReference>
<dbReference type="Gene3D" id="3.30.565.10">
    <property type="entry name" value="Histidine kinase-like ATPase, C-terminal domain"/>
    <property type="match status" value="1"/>
</dbReference>
<feature type="transmembrane region" description="Helical" evidence="10">
    <location>
        <begin position="115"/>
        <end position="141"/>
    </location>
</feature>
<feature type="transmembrane region" description="Helical" evidence="10">
    <location>
        <begin position="192"/>
        <end position="210"/>
    </location>
</feature>
<dbReference type="InterPro" id="IPR003594">
    <property type="entry name" value="HATPase_dom"/>
</dbReference>
<evidence type="ECO:0000256" key="7">
    <source>
        <dbReference type="ARBA" id="ARBA00022989"/>
    </source>
</evidence>
<comment type="caution">
    <text evidence="14">The sequence shown here is derived from an EMBL/GenBank/DDBJ whole genome shotgun (WGS) entry which is preliminary data.</text>
</comment>
<dbReference type="InterPro" id="IPR011006">
    <property type="entry name" value="CheY-like_superfamily"/>
</dbReference>
<dbReference type="Pfam" id="PF02518">
    <property type="entry name" value="HATPase_c"/>
    <property type="match status" value="1"/>
</dbReference>
<evidence type="ECO:0000256" key="3">
    <source>
        <dbReference type="ARBA" id="ARBA00012438"/>
    </source>
</evidence>
<keyword evidence="5 9" id="KW-0597">Phosphoprotein</keyword>
<keyword evidence="7 10" id="KW-1133">Transmembrane helix</keyword>
<dbReference type="SMART" id="SM00448">
    <property type="entry name" value="REC"/>
    <property type="match status" value="1"/>
</dbReference>
<evidence type="ECO:0000313" key="15">
    <source>
        <dbReference type="Proteomes" id="UP001149719"/>
    </source>
</evidence>
<dbReference type="PROSITE" id="PS50839">
    <property type="entry name" value="CHASE"/>
    <property type="match status" value="1"/>
</dbReference>
<comment type="catalytic activity">
    <reaction evidence="1">
        <text>ATP + protein L-histidine = ADP + protein N-phospho-L-histidine.</text>
        <dbReference type="EC" id="2.7.13.3"/>
    </reaction>
</comment>
<dbReference type="InterPro" id="IPR005467">
    <property type="entry name" value="His_kinase_dom"/>
</dbReference>
<dbReference type="CDD" id="cd16922">
    <property type="entry name" value="HATPase_EvgS-ArcB-TorS-like"/>
    <property type="match status" value="1"/>
</dbReference>
<evidence type="ECO:0000256" key="10">
    <source>
        <dbReference type="SAM" id="Phobius"/>
    </source>
</evidence>
<sequence>MYKLFFPAFFTAVLYFLLGFISQKIAIPPGYSTILWPSSGLALGAVLGWSWRALPGVFIGSALINLYITYVTVGEPNYPLVTLIALGATIQALLGYFLISAFLNTPFDFYKSKNVLLFLFLGGVVSTLVAPTIGSIGLLYFGAIGIIEFSANWFSWWIGDSIGVIAVTPWILAAFPKLAKSELPHIKQFSAILFSITVITAGISLVAFNFDHAKQKQEFDKNSSMLAFHFESRLKNSIDSLYGLAGFVQGVDHLTADNFRSYASKVMANDAAILGLSWNKNVPAEELTSWNEFLQHTYSDPSLFIYERNAQLNRVPVQARDKHIVVSFIEPLDQNSRALGYDVYSQLTRKEALDIAFNTNKIASTLPIKLVQKEGKQENIGELIFLPVFEESIGSSKPKKLQGYATAILSVTELSTILLGEDTLLPHTGLYLLHHDTKLDKSHVLARFDPQKTSLEGVLSKLSSNDFPMISRHDITIGESRWELVQVSYEYNIYHPWSTHFVFAGGFLLTGLFGWFLILIASKTSYMEKEVLKRTKDLSLLNQSLVEAETENSRAKLAAEAANRAKSEFLANMSHEIRTPLNGVLGSLSLLDQALLQQDQRKIVQLSYSSAESLLDIINDILDLSKIEMGDIDFEENEFDLVELIEGVGQTLAIKAHEKGIELHCPLTVPQQTKVIGDSLRIRQILINLISNAIKFTPKGSVSVAVYLKRLKGGGSLVELSIKDTGIGISYADQQNLFTRFKQADSSTTRKYGGTGLGLAITKELVDMMGGNMGMTSEVGQGSTFWVKLRLKEALSLPNEADRPLVAVTSLLLITSSHKTGQYLSELLSSWNIDCLVLDNFSAAIEHYQNKDMPFQIVIEDQKLCNKTNVKLLEIWYFLCKRQSVKRVLLTNALPAPLNTKMDYDTYSSEIMKPVRKADLLSALTDNLNNEHGESSNMKSSTHKELAQFNHHVLLVEDNITNQIVGRGLLEMKGLRVTVANNGEEALRFVKDNHFDLIFMDCQMPVMDGYEATKHIRKLTASLTETSPQVPIIALSANAMKGEDFVCLEAGMDDFMSKPIDQMVLVEKLSHWLNNNE</sequence>
<feature type="domain" description="Response regulatory" evidence="12">
    <location>
        <begin position="952"/>
        <end position="1073"/>
    </location>
</feature>
<dbReference type="PANTHER" id="PTHR45339">
    <property type="entry name" value="HYBRID SIGNAL TRANSDUCTION HISTIDINE KINASE J"/>
    <property type="match status" value="1"/>
</dbReference>
<dbReference type="SMART" id="SM01079">
    <property type="entry name" value="CHASE"/>
    <property type="match status" value="1"/>
</dbReference>
<dbReference type="Gene3D" id="3.40.50.2300">
    <property type="match status" value="1"/>
</dbReference>
<dbReference type="SMART" id="SM00387">
    <property type="entry name" value="HATPase_c"/>
    <property type="match status" value="1"/>
</dbReference>
<reference evidence="14" key="1">
    <citation type="submission" date="2022-12" db="EMBL/GenBank/DDBJ databases">
        <title>Marinomonas 15G1-11 sp. nov, isolated from marine algae.</title>
        <authorList>
            <person name="Butt M."/>
            <person name="Choi D.G."/>
            <person name="Kim J.M."/>
            <person name="Lee J.K."/>
            <person name="Baek J.H."/>
            <person name="Jeon C.O."/>
        </authorList>
    </citation>
    <scope>NUCLEOTIDE SEQUENCE</scope>
    <source>
        <strain evidence="14">15G1-11</strain>
    </source>
</reference>
<dbReference type="InterPro" id="IPR036097">
    <property type="entry name" value="HisK_dim/P_sf"/>
</dbReference>
<dbReference type="InterPro" id="IPR001789">
    <property type="entry name" value="Sig_transdc_resp-reg_receiver"/>
</dbReference>
<feature type="transmembrane region" description="Helical" evidence="10">
    <location>
        <begin position="50"/>
        <end position="68"/>
    </location>
</feature>
<gene>
    <name evidence="14" type="ORF">O1D97_13550</name>
</gene>
<evidence type="ECO:0000256" key="9">
    <source>
        <dbReference type="PROSITE-ProRule" id="PRU00169"/>
    </source>
</evidence>
<organism evidence="14 15">
    <name type="scientific">Marinomonas phaeophyticola</name>
    <dbReference type="NCBI Taxonomy" id="3004091"/>
    <lineage>
        <taxon>Bacteria</taxon>
        <taxon>Pseudomonadati</taxon>
        <taxon>Pseudomonadota</taxon>
        <taxon>Gammaproteobacteria</taxon>
        <taxon>Oceanospirillales</taxon>
        <taxon>Oceanospirillaceae</taxon>
        <taxon>Marinomonas</taxon>
    </lineage>
</organism>
<dbReference type="InterPro" id="IPR007895">
    <property type="entry name" value="MASE1"/>
</dbReference>
<dbReference type="PROSITE" id="PS50109">
    <property type="entry name" value="HIS_KIN"/>
    <property type="match status" value="1"/>
</dbReference>
<evidence type="ECO:0000256" key="2">
    <source>
        <dbReference type="ARBA" id="ARBA00004651"/>
    </source>
</evidence>
<evidence type="ECO:0000256" key="6">
    <source>
        <dbReference type="ARBA" id="ARBA00022692"/>
    </source>
</evidence>
<evidence type="ECO:0000259" key="13">
    <source>
        <dbReference type="PROSITE" id="PS50839"/>
    </source>
</evidence>
<keyword evidence="15" id="KW-1185">Reference proteome</keyword>
<dbReference type="PRINTS" id="PR00344">
    <property type="entry name" value="BCTRLSENSOR"/>
</dbReference>
<feature type="transmembrane region" description="Helical" evidence="10">
    <location>
        <begin position="501"/>
        <end position="521"/>
    </location>
</feature>
<dbReference type="PROSITE" id="PS50110">
    <property type="entry name" value="RESPONSE_REGULATORY"/>
    <property type="match status" value="1"/>
</dbReference>
<dbReference type="EMBL" id="JAPUBN010000018">
    <property type="protein sequence ID" value="MCZ2722607.1"/>
    <property type="molecule type" value="Genomic_DNA"/>
</dbReference>
<dbReference type="InterPro" id="IPR042240">
    <property type="entry name" value="CHASE_sf"/>
</dbReference>
<name>A0ABT4JW49_9GAMM</name>
<evidence type="ECO:0000256" key="5">
    <source>
        <dbReference type="ARBA" id="ARBA00022553"/>
    </source>
</evidence>
<evidence type="ECO:0000313" key="14">
    <source>
        <dbReference type="EMBL" id="MCZ2722607.1"/>
    </source>
</evidence>
<feature type="transmembrane region" description="Helical" evidence="10">
    <location>
        <begin position="153"/>
        <end position="172"/>
    </location>
</feature>
<evidence type="ECO:0000256" key="8">
    <source>
        <dbReference type="ARBA" id="ARBA00023136"/>
    </source>
</evidence>
<dbReference type="Gene3D" id="3.30.450.350">
    <property type="entry name" value="CHASE domain"/>
    <property type="match status" value="1"/>
</dbReference>
<feature type="domain" description="Histidine kinase" evidence="11">
    <location>
        <begin position="572"/>
        <end position="793"/>
    </location>
</feature>